<dbReference type="EMBL" id="JABSTU010000006">
    <property type="protein sequence ID" value="KAH8027504.1"/>
    <property type="molecule type" value="Genomic_DNA"/>
</dbReference>
<comment type="caution">
    <text evidence="2">The sequence shown here is derived from an EMBL/GenBank/DDBJ whole genome shotgun (WGS) entry which is preliminary data.</text>
</comment>
<reference evidence="2" key="2">
    <citation type="submission" date="2021-09" db="EMBL/GenBank/DDBJ databases">
        <authorList>
            <person name="Jia N."/>
            <person name="Wang J."/>
            <person name="Shi W."/>
            <person name="Du L."/>
            <person name="Sun Y."/>
            <person name="Zhan W."/>
            <person name="Jiang J."/>
            <person name="Wang Q."/>
            <person name="Zhang B."/>
            <person name="Ji P."/>
            <person name="Sakyi L.B."/>
            <person name="Cui X."/>
            <person name="Yuan T."/>
            <person name="Jiang B."/>
            <person name="Yang W."/>
            <person name="Lam T.T.-Y."/>
            <person name="Chang Q."/>
            <person name="Ding S."/>
            <person name="Wang X."/>
            <person name="Zhu J."/>
            <person name="Ruan X."/>
            <person name="Zhao L."/>
            <person name="Wei J."/>
            <person name="Que T."/>
            <person name="Du C."/>
            <person name="Cheng J."/>
            <person name="Dai P."/>
            <person name="Han X."/>
            <person name="Huang E."/>
            <person name="Gao Y."/>
            <person name="Liu J."/>
            <person name="Shao H."/>
            <person name="Ye R."/>
            <person name="Li L."/>
            <person name="Wei W."/>
            <person name="Wang X."/>
            <person name="Wang C."/>
            <person name="Huo Q."/>
            <person name="Li W."/>
            <person name="Guo W."/>
            <person name="Chen H."/>
            <person name="Chen S."/>
            <person name="Zhou L."/>
            <person name="Zhou L."/>
            <person name="Ni X."/>
            <person name="Tian J."/>
            <person name="Zhou Y."/>
            <person name="Sheng Y."/>
            <person name="Liu T."/>
            <person name="Pan Y."/>
            <person name="Xia L."/>
            <person name="Li J."/>
            <person name="Zhao F."/>
            <person name="Cao W."/>
        </authorList>
    </citation>
    <scope>NUCLEOTIDE SEQUENCE</scope>
    <source>
        <strain evidence="2">Rmic-2018</strain>
        <tissue evidence="2">Larvae</tissue>
    </source>
</reference>
<keyword evidence="3" id="KW-1185">Reference proteome</keyword>
<gene>
    <name evidence="2" type="ORF">HPB51_007037</name>
</gene>
<feature type="region of interest" description="Disordered" evidence="1">
    <location>
        <begin position="1"/>
        <end position="95"/>
    </location>
</feature>
<organism evidence="2 3">
    <name type="scientific">Rhipicephalus microplus</name>
    <name type="common">Cattle tick</name>
    <name type="synonym">Boophilus microplus</name>
    <dbReference type="NCBI Taxonomy" id="6941"/>
    <lineage>
        <taxon>Eukaryota</taxon>
        <taxon>Metazoa</taxon>
        <taxon>Ecdysozoa</taxon>
        <taxon>Arthropoda</taxon>
        <taxon>Chelicerata</taxon>
        <taxon>Arachnida</taxon>
        <taxon>Acari</taxon>
        <taxon>Parasitiformes</taxon>
        <taxon>Ixodida</taxon>
        <taxon>Ixodoidea</taxon>
        <taxon>Ixodidae</taxon>
        <taxon>Rhipicephalinae</taxon>
        <taxon>Rhipicephalus</taxon>
        <taxon>Boophilus</taxon>
    </lineage>
</organism>
<dbReference type="Proteomes" id="UP000821866">
    <property type="component" value="Chromosome 4"/>
</dbReference>
<feature type="compositionally biased region" description="Acidic residues" evidence="1">
    <location>
        <begin position="238"/>
        <end position="247"/>
    </location>
</feature>
<proteinExistence type="predicted"/>
<feature type="region of interest" description="Disordered" evidence="1">
    <location>
        <begin position="109"/>
        <end position="259"/>
    </location>
</feature>
<reference evidence="2" key="1">
    <citation type="journal article" date="2020" name="Cell">
        <title>Large-Scale Comparative Analyses of Tick Genomes Elucidate Their Genetic Diversity and Vector Capacities.</title>
        <authorList>
            <consortium name="Tick Genome and Microbiome Consortium (TIGMIC)"/>
            <person name="Jia N."/>
            <person name="Wang J."/>
            <person name="Shi W."/>
            <person name="Du L."/>
            <person name="Sun Y."/>
            <person name="Zhan W."/>
            <person name="Jiang J.F."/>
            <person name="Wang Q."/>
            <person name="Zhang B."/>
            <person name="Ji P."/>
            <person name="Bell-Sakyi L."/>
            <person name="Cui X.M."/>
            <person name="Yuan T.T."/>
            <person name="Jiang B.G."/>
            <person name="Yang W.F."/>
            <person name="Lam T.T."/>
            <person name="Chang Q.C."/>
            <person name="Ding S.J."/>
            <person name="Wang X.J."/>
            <person name="Zhu J.G."/>
            <person name="Ruan X.D."/>
            <person name="Zhao L."/>
            <person name="Wei J.T."/>
            <person name="Ye R.Z."/>
            <person name="Que T.C."/>
            <person name="Du C.H."/>
            <person name="Zhou Y.H."/>
            <person name="Cheng J.X."/>
            <person name="Dai P.F."/>
            <person name="Guo W.B."/>
            <person name="Han X.H."/>
            <person name="Huang E.J."/>
            <person name="Li L.F."/>
            <person name="Wei W."/>
            <person name="Gao Y.C."/>
            <person name="Liu J.Z."/>
            <person name="Shao H.Z."/>
            <person name="Wang X."/>
            <person name="Wang C.C."/>
            <person name="Yang T.C."/>
            <person name="Huo Q.B."/>
            <person name="Li W."/>
            <person name="Chen H.Y."/>
            <person name="Chen S.E."/>
            <person name="Zhou L.G."/>
            <person name="Ni X.B."/>
            <person name="Tian J.H."/>
            <person name="Sheng Y."/>
            <person name="Liu T."/>
            <person name="Pan Y.S."/>
            <person name="Xia L.Y."/>
            <person name="Li J."/>
            <person name="Zhao F."/>
            <person name="Cao W.C."/>
        </authorList>
    </citation>
    <scope>NUCLEOTIDE SEQUENCE</scope>
    <source>
        <strain evidence="2">Rmic-2018</strain>
    </source>
</reference>
<feature type="compositionally biased region" description="Low complexity" evidence="1">
    <location>
        <begin position="122"/>
        <end position="135"/>
    </location>
</feature>
<evidence type="ECO:0000256" key="1">
    <source>
        <dbReference type="SAM" id="MobiDB-lite"/>
    </source>
</evidence>
<accession>A0A9J6E0H3</accession>
<protein>
    <submittedName>
        <fullName evidence="2">Uncharacterized protein</fullName>
    </submittedName>
</protein>
<feature type="compositionally biased region" description="Low complexity" evidence="1">
    <location>
        <begin position="42"/>
        <end position="83"/>
    </location>
</feature>
<dbReference type="AlphaFoldDB" id="A0A9J6E0H3"/>
<evidence type="ECO:0000313" key="3">
    <source>
        <dbReference type="Proteomes" id="UP000821866"/>
    </source>
</evidence>
<evidence type="ECO:0000313" key="2">
    <source>
        <dbReference type="EMBL" id="KAH8027504.1"/>
    </source>
</evidence>
<feature type="compositionally biased region" description="Low complexity" evidence="1">
    <location>
        <begin position="1"/>
        <end position="15"/>
    </location>
</feature>
<dbReference type="VEuPathDB" id="VectorBase:LOC119168650"/>
<name>A0A9J6E0H3_RHIMP</name>
<feature type="compositionally biased region" description="Low complexity" evidence="1">
    <location>
        <begin position="207"/>
        <end position="221"/>
    </location>
</feature>
<sequence length="405" mass="41618">MEDSSSTTTSSSSSGSPPPAASRASRRLRGLAPSDAAHSVRPSSSPAAGSAASSPASISEPAAFVYESTSGSSTSVGSASVPGSPAPSPAASLVPFEQPMRDAGVVTFSWPSHIGVPPPAGVPVDSPVPGSPRSPNSALPQRPSSSTRQVLVPYDLGPSSSSHGKAPALRGSSAASPVGDAASPPNDDDHALSDDVAVSTPPLDAGSSPVVLPGSPVSPASSPSPPTSVDEAAVVADERDEVPEQPESDNATLRIPPDHTRLLEDQARLLRSLLWDPPSDESWAQCEEAWTQAVALACRGWCVSHRRLAEIRDALGKEENSRPGRAPRCSTRAGNAAPAGGWTAAAWKAAFPGRNLDRLRPTLRPAVSRLPLLRLVPSHKAHCHVMVARGPIVARHLYGPSLVIS</sequence>
<feature type="compositionally biased region" description="Polar residues" evidence="1">
    <location>
        <begin position="136"/>
        <end position="149"/>
    </location>
</feature>